<keyword evidence="4" id="KW-0336">GPI-anchor</keyword>
<dbReference type="GO" id="GO:0005886">
    <property type="term" value="C:plasma membrane"/>
    <property type="evidence" value="ECO:0007669"/>
    <property type="project" value="UniProtKB-SubCell"/>
</dbReference>
<keyword evidence="8" id="KW-1133">Transmembrane helix</keyword>
<reference evidence="12" key="1">
    <citation type="journal article" date="2012" name="Nature">
        <title>A physical, genetic and functional sequence assembly of the barley genome.</title>
        <authorList>
            <consortium name="The International Barley Genome Sequencing Consortium"/>
            <person name="Mayer K.F."/>
            <person name="Waugh R."/>
            <person name="Brown J.W."/>
            <person name="Schulman A."/>
            <person name="Langridge P."/>
            <person name="Platzer M."/>
            <person name="Fincher G.B."/>
            <person name="Muehlbauer G.J."/>
            <person name="Sato K."/>
            <person name="Close T.J."/>
            <person name="Wise R.P."/>
            <person name="Stein N."/>
        </authorList>
    </citation>
    <scope>NUCLEOTIDE SEQUENCE [LARGE SCALE GENOMIC DNA]</scope>
    <source>
        <strain evidence="12">cv. Morex</strain>
    </source>
</reference>
<reference evidence="11" key="2">
    <citation type="submission" date="2020-10" db="EMBL/GenBank/DDBJ databases">
        <authorList>
            <person name="Scholz U."/>
            <person name="Mascher M."/>
            <person name="Fiebig A."/>
        </authorList>
    </citation>
    <scope>NUCLEOTIDE SEQUENCE [LARGE SCALE GENOMIC DNA]</scope>
    <source>
        <strain evidence="11">cv. Morex</strain>
    </source>
</reference>
<protein>
    <recommendedName>
        <fullName evidence="10">FAS1 domain-containing protein</fullName>
    </recommendedName>
</protein>
<keyword evidence="3" id="KW-1003">Cell membrane</keyword>
<dbReference type="PANTHER" id="PTHR32077:SF83">
    <property type="entry name" value="OS06G0285100 PROTEIN"/>
    <property type="match status" value="1"/>
</dbReference>
<keyword evidence="6 8" id="KW-0472">Membrane</keyword>
<dbReference type="SMART" id="SM00554">
    <property type="entry name" value="FAS1"/>
    <property type="match status" value="1"/>
</dbReference>
<dbReference type="RefSeq" id="XP_044969659.1">
    <property type="nucleotide sequence ID" value="XM_045113724.1"/>
</dbReference>
<dbReference type="KEGG" id="hvg:123429717"/>
<dbReference type="Gene3D" id="2.30.180.10">
    <property type="entry name" value="FAS1 domain"/>
    <property type="match status" value="1"/>
</dbReference>
<comment type="function">
    <text evidence="7">May be a cell surface adhesion protein.</text>
</comment>
<dbReference type="OrthoDB" id="639333at2759"/>
<evidence type="ECO:0000256" key="2">
    <source>
        <dbReference type="ARBA" id="ARBA00007843"/>
    </source>
</evidence>
<reference evidence="11" key="3">
    <citation type="submission" date="2022-01" db="UniProtKB">
        <authorList>
            <consortium name="EnsemblPlants"/>
        </authorList>
    </citation>
    <scope>IDENTIFICATION</scope>
    <source>
        <strain evidence="11">subsp. vulgare</strain>
    </source>
</reference>
<accession>A0A8I6WYX6</accession>
<dbReference type="InterPro" id="IPR036378">
    <property type="entry name" value="FAS1_dom_sf"/>
</dbReference>
<dbReference type="InterPro" id="IPR045003">
    <property type="entry name" value="FLA_A"/>
</dbReference>
<dbReference type="Proteomes" id="UP000011116">
    <property type="component" value="Chromosome 2H"/>
</dbReference>
<evidence type="ECO:0000256" key="6">
    <source>
        <dbReference type="ARBA" id="ARBA00023136"/>
    </source>
</evidence>
<evidence type="ECO:0000256" key="4">
    <source>
        <dbReference type="ARBA" id="ARBA00022622"/>
    </source>
</evidence>
<dbReference type="SUPFAM" id="SSF82153">
    <property type="entry name" value="FAS1 domain"/>
    <property type="match status" value="1"/>
</dbReference>
<feature type="signal peptide" evidence="9">
    <location>
        <begin position="1"/>
        <end position="24"/>
    </location>
</feature>
<keyword evidence="4" id="KW-0325">Glycoprotein</keyword>
<dbReference type="PROSITE" id="PS50213">
    <property type="entry name" value="FAS1"/>
    <property type="match status" value="1"/>
</dbReference>
<keyword evidence="4" id="KW-0449">Lipoprotein</keyword>
<feature type="chain" id="PRO_5035225552" description="FAS1 domain-containing protein" evidence="9">
    <location>
        <begin position="25"/>
        <end position="261"/>
    </location>
</feature>
<dbReference type="GO" id="GO:0098552">
    <property type="term" value="C:side of membrane"/>
    <property type="evidence" value="ECO:0007669"/>
    <property type="project" value="UniProtKB-KW"/>
</dbReference>
<evidence type="ECO:0000256" key="1">
    <source>
        <dbReference type="ARBA" id="ARBA00004609"/>
    </source>
</evidence>
<evidence type="ECO:0000313" key="11">
    <source>
        <dbReference type="EnsemblPlants" id="HORVU.MOREX.r3.2HG0126800.1"/>
    </source>
</evidence>
<dbReference type="Pfam" id="PF02469">
    <property type="entry name" value="Fasciclin"/>
    <property type="match status" value="1"/>
</dbReference>
<dbReference type="GeneID" id="123429717"/>
<evidence type="ECO:0000256" key="9">
    <source>
        <dbReference type="SAM" id="SignalP"/>
    </source>
</evidence>
<feature type="domain" description="FAS1" evidence="10">
    <location>
        <begin position="43"/>
        <end position="185"/>
    </location>
</feature>
<evidence type="ECO:0000256" key="7">
    <source>
        <dbReference type="ARBA" id="ARBA00024686"/>
    </source>
</evidence>
<comment type="subcellular location">
    <subcellularLocation>
        <location evidence="1">Cell membrane</location>
        <topology evidence="1">Lipid-anchor</topology>
        <topology evidence="1">GPI-anchor</topology>
    </subcellularLocation>
</comment>
<evidence type="ECO:0000256" key="3">
    <source>
        <dbReference type="ARBA" id="ARBA00022475"/>
    </source>
</evidence>
<keyword evidence="5 9" id="KW-0732">Signal</keyword>
<comment type="similarity">
    <text evidence="2">Belongs to the fasciclin-like AGP family.</text>
</comment>
<dbReference type="PANTHER" id="PTHR32077">
    <property type="entry name" value="FASCICLIN-LIKE ARABINOGALACTAN PROTEIN"/>
    <property type="match status" value="1"/>
</dbReference>
<sequence length="261" mass="28194">MVPLAGAACSILFVLIIPWAQSQGQPPEASEEAWAKGQPPEASEEALAMLLSEGGCGAFASLVATKAGVGEAFRKQIGSDMGLTIFCPDDQAVGRFIPNFNSLSADWQVAVLLYHGLTMAYSEELLSLVEREELTLDRQQMLTIRHHRSRVIVSSSPPSSRNEARVTKTVVDDDHLAVYLINAVLIPTEPKPGFSFWVIFGIVVLLLVVGVIGLAALVFLCCAFVYLCFLVCRLTRWCKGSAAAYATAARVSPQGQGQQEH</sequence>
<name>A0A8I6WYX6_HORVV</name>
<proteinExistence type="inferred from homology"/>
<evidence type="ECO:0000259" key="10">
    <source>
        <dbReference type="PROSITE" id="PS50213"/>
    </source>
</evidence>
<dbReference type="Gramene" id="HORVU.MOREX.r2.2HG0104640.1">
    <property type="protein sequence ID" value="HORVU.MOREX.r2.2HG0104640.1"/>
    <property type="gene ID" value="HORVU.MOREX.r2.2HG0104640"/>
</dbReference>
<evidence type="ECO:0000313" key="12">
    <source>
        <dbReference type="Proteomes" id="UP000011116"/>
    </source>
</evidence>
<dbReference type="InterPro" id="IPR000782">
    <property type="entry name" value="FAS1_domain"/>
</dbReference>
<evidence type="ECO:0000256" key="5">
    <source>
        <dbReference type="ARBA" id="ARBA00022729"/>
    </source>
</evidence>
<evidence type="ECO:0000256" key="8">
    <source>
        <dbReference type="SAM" id="Phobius"/>
    </source>
</evidence>
<feature type="transmembrane region" description="Helical" evidence="8">
    <location>
        <begin position="196"/>
        <end position="229"/>
    </location>
</feature>
<dbReference type="Gramene" id="HORVU.MOREX.r3.2HG0126800.1">
    <property type="protein sequence ID" value="HORVU.MOREX.r3.2HG0126800.1"/>
    <property type="gene ID" value="HORVU.MOREX.r3.2HG0126800"/>
</dbReference>
<dbReference type="AlphaFoldDB" id="A0A8I6WYX6"/>
<keyword evidence="8" id="KW-0812">Transmembrane</keyword>
<dbReference type="EnsemblPlants" id="HORVU.MOREX.r3.2HG0126800.1">
    <property type="protein sequence ID" value="HORVU.MOREX.r3.2HG0126800.1"/>
    <property type="gene ID" value="HORVU.MOREX.r3.2HG0126800"/>
</dbReference>
<organism evidence="11 12">
    <name type="scientific">Hordeum vulgare subsp. vulgare</name>
    <name type="common">Domesticated barley</name>
    <dbReference type="NCBI Taxonomy" id="112509"/>
    <lineage>
        <taxon>Eukaryota</taxon>
        <taxon>Viridiplantae</taxon>
        <taxon>Streptophyta</taxon>
        <taxon>Embryophyta</taxon>
        <taxon>Tracheophyta</taxon>
        <taxon>Spermatophyta</taxon>
        <taxon>Magnoliopsida</taxon>
        <taxon>Liliopsida</taxon>
        <taxon>Poales</taxon>
        <taxon>Poaceae</taxon>
        <taxon>BOP clade</taxon>
        <taxon>Pooideae</taxon>
        <taxon>Triticodae</taxon>
        <taxon>Triticeae</taxon>
        <taxon>Hordeinae</taxon>
        <taxon>Hordeum</taxon>
    </lineage>
</organism>
<gene>
    <name evidence="11" type="primary">LOC123429717</name>
</gene>
<dbReference type="SMR" id="A0A8I6WYX6"/>
<keyword evidence="12" id="KW-1185">Reference proteome</keyword>